<name>A0A9P0ML00_ACAOB</name>
<comment type="caution">
    <text evidence="1">The sequence shown here is derived from an EMBL/GenBank/DDBJ whole genome shotgun (WGS) entry which is preliminary data.</text>
</comment>
<reference evidence="1" key="1">
    <citation type="submission" date="2022-03" db="EMBL/GenBank/DDBJ databases">
        <authorList>
            <person name="Sayadi A."/>
        </authorList>
    </citation>
    <scope>NUCLEOTIDE SEQUENCE</scope>
</reference>
<accession>A0A9P0ML00</accession>
<evidence type="ECO:0000313" key="2">
    <source>
        <dbReference type="Proteomes" id="UP001152888"/>
    </source>
</evidence>
<sequence>NLRRTALRKNFDNRH</sequence>
<gene>
    <name evidence="1" type="ORF">ACAOBT_LOCUS34174</name>
</gene>
<dbReference type="EMBL" id="CAKOFQ010008511">
    <property type="protein sequence ID" value="CAH2014526.1"/>
    <property type="molecule type" value="Genomic_DNA"/>
</dbReference>
<organism evidence="1 2">
    <name type="scientific">Acanthoscelides obtectus</name>
    <name type="common">Bean weevil</name>
    <name type="synonym">Bruchus obtectus</name>
    <dbReference type="NCBI Taxonomy" id="200917"/>
    <lineage>
        <taxon>Eukaryota</taxon>
        <taxon>Metazoa</taxon>
        <taxon>Ecdysozoa</taxon>
        <taxon>Arthropoda</taxon>
        <taxon>Hexapoda</taxon>
        <taxon>Insecta</taxon>
        <taxon>Pterygota</taxon>
        <taxon>Neoptera</taxon>
        <taxon>Endopterygota</taxon>
        <taxon>Coleoptera</taxon>
        <taxon>Polyphaga</taxon>
        <taxon>Cucujiformia</taxon>
        <taxon>Chrysomeloidea</taxon>
        <taxon>Chrysomelidae</taxon>
        <taxon>Bruchinae</taxon>
        <taxon>Bruchini</taxon>
        <taxon>Acanthoscelides</taxon>
    </lineage>
</organism>
<proteinExistence type="predicted"/>
<evidence type="ECO:0000313" key="1">
    <source>
        <dbReference type="EMBL" id="CAH2014526.1"/>
    </source>
</evidence>
<feature type="non-terminal residue" evidence="1">
    <location>
        <position position="1"/>
    </location>
</feature>
<protein>
    <submittedName>
        <fullName evidence="1">Uncharacterized protein</fullName>
    </submittedName>
</protein>
<dbReference type="Proteomes" id="UP001152888">
    <property type="component" value="Unassembled WGS sequence"/>
</dbReference>
<keyword evidence="2" id="KW-1185">Reference proteome</keyword>